<name>A0A4P7NC04_PYROR</name>
<reference evidence="1 2" key="1">
    <citation type="journal article" date="2019" name="Mol. Biol. Evol.">
        <title>Blast fungal genomes show frequent chromosomal changes, gene gains and losses, and effector gene turnover.</title>
        <authorList>
            <person name="Gomez Luciano L.B."/>
            <person name="Jason Tsai I."/>
            <person name="Chuma I."/>
            <person name="Tosa Y."/>
            <person name="Chen Y.H."/>
            <person name="Li J.Y."/>
            <person name="Li M.Y."/>
            <person name="Jade Lu M.Y."/>
            <person name="Nakayashiki H."/>
            <person name="Li W.H."/>
        </authorList>
    </citation>
    <scope>NUCLEOTIDE SEQUENCE [LARGE SCALE GENOMIC DNA]</scope>
    <source>
        <strain evidence="1">MZ5-1-6</strain>
    </source>
</reference>
<accession>A0A4P7NC04</accession>
<evidence type="ECO:0000313" key="1">
    <source>
        <dbReference type="EMBL" id="QBZ59101.1"/>
    </source>
</evidence>
<gene>
    <name evidence="1" type="ORF">PoMZ_04061</name>
</gene>
<sequence length="217" mass="24959">MAKERFGVLSKKGPGFNGYVVNKRRRYDDKSVTASYLPTPSRVSVIPRFCLLYYRLRMECWRQTPGAFSTIDCWLMFVPKSKRSQAHCYPQNSMVQSRPPYRRGITTTGYTYKHARNNLGPYFRRIYQGLEQIATSLQTSISPRYARCSKAGRENPPRVEGLSGQCLNTKEAGGHHSTTFLLGHSTSRLWRHFLRETCYSQKQLVTEQAVCSSSHEI</sequence>
<organism evidence="1 2">
    <name type="scientific">Pyricularia oryzae</name>
    <name type="common">Rice blast fungus</name>
    <name type="synonym">Magnaporthe oryzae</name>
    <dbReference type="NCBI Taxonomy" id="318829"/>
    <lineage>
        <taxon>Eukaryota</taxon>
        <taxon>Fungi</taxon>
        <taxon>Dikarya</taxon>
        <taxon>Ascomycota</taxon>
        <taxon>Pezizomycotina</taxon>
        <taxon>Sordariomycetes</taxon>
        <taxon>Sordariomycetidae</taxon>
        <taxon>Magnaporthales</taxon>
        <taxon>Pyriculariaceae</taxon>
        <taxon>Pyricularia</taxon>
    </lineage>
</organism>
<dbReference type="EMBL" id="CP034206">
    <property type="protein sequence ID" value="QBZ59101.1"/>
    <property type="molecule type" value="Genomic_DNA"/>
</dbReference>
<dbReference type="Proteomes" id="UP000294847">
    <property type="component" value="Chromosome 3"/>
</dbReference>
<dbReference type="AlphaFoldDB" id="A0A4P7NC04"/>
<evidence type="ECO:0000313" key="2">
    <source>
        <dbReference type="Proteomes" id="UP000294847"/>
    </source>
</evidence>
<proteinExistence type="predicted"/>
<protein>
    <submittedName>
        <fullName evidence="1">Uncharacterized protein</fullName>
    </submittedName>
</protein>